<dbReference type="Gene3D" id="1.10.1200.10">
    <property type="entry name" value="ACP-like"/>
    <property type="match status" value="1"/>
</dbReference>
<dbReference type="Pfam" id="PF00550">
    <property type="entry name" value="PP-binding"/>
    <property type="match status" value="1"/>
</dbReference>
<dbReference type="Proteomes" id="UP000298246">
    <property type="component" value="Unassembled WGS sequence"/>
</dbReference>
<comment type="caution">
    <text evidence="2">The sequence shown here is derived from an EMBL/GenBank/DDBJ whole genome shotgun (WGS) entry which is preliminary data.</text>
</comment>
<evidence type="ECO:0000313" key="2">
    <source>
        <dbReference type="EMBL" id="TFE90248.1"/>
    </source>
</evidence>
<dbReference type="InterPro" id="IPR036736">
    <property type="entry name" value="ACP-like_sf"/>
</dbReference>
<keyword evidence="3" id="KW-1185">Reference proteome</keyword>
<dbReference type="SUPFAM" id="SSF47336">
    <property type="entry name" value="ACP-like"/>
    <property type="match status" value="1"/>
</dbReference>
<proteinExistence type="predicted"/>
<organism evidence="2 3">
    <name type="scientific">Paenibacillus athensensis</name>
    <dbReference type="NCBI Taxonomy" id="1967502"/>
    <lineage>
        <taxon>Bacteria</taxon>
        <taxon>Bacillati</taxon>
        <taxon>Bacillota</taxon>
        <taxon>Bacilli</taxon>
        <taxon>Bacillales</taxon>
        <taxon>Paenibacillaceae</taxon>
        <taxon>Paenibacillus</taxon>
    </lineage>
</organism>
<name>A0A4Y8Q842_9BACL</name>
<dbReference type="RefSeq" id="WP_134750809.1">
    <property type="nucleotide sequence ID" value="NZ_MYFO02000001.1"/>
</dbReference>
<accession>A0A4Y8Q842</accession>
<dbReference type="InterPro" id="IPR009081">
    <property type="entry name" value="PP-bd_ACP"/>
</dbReference>
<dbReference type="EMBL" id="MYFO01000005">
    <property type="protein sequence ID" value="TFE90248.1"/>
    <property type="molecule type" value="Genomic_DNA"/>
</dbReference>
<dbReference type="AlphaFoldDB" id="A0A4Y8Q842"/>
<reference evidence="2 3" key="1">
    <citation type="submission" date="2017-03" db="EMBL/GenBank/DDBJ databases">
        <title>Isolation of Levoglucosan Utilizing Bacteria.</title>
        <authorList>
            <person name="Arya A.S."/>
        </authorList>
    </citation>
    <scope>NUCLEOTIDE SEQUENCE [LARGE SCALE GENOMIC DNA]</scope>
    <source>
        <strain evidence="2 3">MEC069</strain>
    </source>
</reference>
<dbReference type="OrthoDB" id="2626117at2"/>
<dbReference type="PROSITE" id="PS50075">
    <property type="entry name" value="CARRIER"/>
    <property type="match status" value="1"/>
</dbReference>
<evidence type="ECO:0000313" key="3">
    <source>
        <dbReference type="Proteomes" id="UP000298246"/>
    </source>
</evidence>
<gene>
    <name evidence="2" type="ORF">B5M42_06165</name>
</gene>
<sequence>MKLEQLRSAVRDAVQDVFGLPEPPEDATSLPTLPGFDSLLIARLLEELESRLGTDLDPQYLVPEVFATPMALAAAFEQHFLMNSRRSG</sequence>
<evidence type="ECO:0000259" key="1">
    <source>
        <dbReference type="PROSITE" id="PS50075"/>
    </source>
</evidence>
<feature type="domain" description="Carrier" evidence="1">
    <location>
        <begin position="1"/>
        <end position="80"/>
    </location>
</feature>
<protein>
    <recommendedName>
        <fullName evidence="1">Carrier domain-containing protein</fullName>
    </recommendedName>
</protein>